<evidence type="ECO:0000313" key="2">
    <source>
        <dbReference type="EMBL" id="KPK70438.1"/>
    </source>
</evidence>
<protein>
    <submittedName>
        <fullName evidence="2">Uncharacterized protein</fullName>
    </submittedName>
</protein>
<proteinExistence type="predicted"/>
<feature type="transmembrane region" description="Helical" evidence="1">
    <location>
        <begin position="48"/>
        <end position="70"/>
    </location>
</feature>
<keyword evidence="1" id="KW-0812">Transmembrane</keyword>
<evidence type="ECO:0000313" key="3">
    <source>
        <dbReference type="Proteomes" id="UP000051096"/>
    </source>
</evidence>
<dbReference type="Proteomes" id="UP000051096">
    <property type="component" value="Unassembled WGS sequence"/>
</dbReference>
<feature type="transmembrane region" description="Helical" evidence="1">
    <location>
        <begin position="82"/>
        <end position="101"/>
    </location>
</feature>
<reference evidence="2 3" key="1">
    <citation type="journal article" date="2015" name="Microbiome">
        <title>Genomic resolution of linkages in carbon, nitrogen, and sulfur cycling among widespread estuary sediment bacteria.</title>
        <authorList>
            <person name="Baker B.J."/>
            <person name="Lazar C.S."/>
            <person name="Teske A.P."/>
            <person name="Dick G.J."/>
        </authorList>
    </citation>
    <scope>NUCLEOTIDE SEQUENCE [LARGE SCALE GENOMIC DNA]</scope>
    <source>
        <strain evidence="2">SM23_60</strain>
    </source>
</reference>
<name>A0A0S8GBK3_UNCW3</name>
<organism evidence="2 3">
    <name type="scientific">candidate division WOR_3 bacterium SM23_60</name>
    <dbReference type="NCBI Taxonomy" id="1703780"/>
    <lineage>
        <taxon>Bacteria</taxon>
        <taxon>Bacteria division WOR-3</taxon>
    </lineage>
</organism>
<comment type="caution">
    <text evidence="2">The sequence shown here is derived from an EMBL/GenBank/DDBJ whole genome shotgun (WGS) entry which is preliminary data.</text>
</comment>
<keyword evidence="1" id="KW-0472">Membrane</keyword>
<keyword evidence="1" id="KW-1133">Transmembrane helix</keyword>
<feature type="transmembrane region" description="Helical" evidence="1">
    <location>
        <begin position="107"/>
        <end position="125"/>
    </location>
</feature>
<evidence type="ECO:0000256" key="1">
    <source>
        <dbReference type="SAM" id="Phobius"/>
    </source>
</evidence>
<gene>
    <name evidence="2" type="ORF">AMJ87_08785</name>
</gene>
<dbReference type="AlphaFoldDB" id="A0A0S8GBK3"/>
<dbReference type="EMBL" id="LJUO01000090">
    <property type="protein sequence ID" value="KPK70438.1"/>
    <property type="molecule type" value="Genomic_DNA"/>
</dbReference>
<sequence length="128" mass="14148">METATTKSLMLKVISVLFICGGAIRLIANRATFQSFLIGQLWSSHPYSIYIYRVLGAFVVFVGISLFIAAGEPRRYAILLRAWSIGFTFIGIVMLVAGALLRLAIVHYAPDIVFCFVIAIALYVAQKQ</sequence>
<feature type="transmembrane region" description="Helical" evidence="1">
    <location>
        <begin position="9"/>
        <end position="28"/>
    </location>
</feature>
<accession>A0A0S8GBK3</accession>